<name>A0A0A0MB28_9GAMM</name>
<dbReference type="EMBL" id="AVBH01000005">
    <property type="protein sequence ID" value="KGO99739.1"/>
    <property type="molecule type" value="Genomic_DNA"/>
</dbReference>
<accession>A0A0A0MB28</accession>
<protein>
    <recommendedName>
        <fullName evidence="4">Chorismate mutase</fullName>
    </recommendedName>
</protein>
<evidence type="ECO:0000256" key="1">
    <source>
        <dbReference type="SAM" id="SignalP"/>
    </source>
</evidence>
<evidence type="ECO:0008006" key="4">
    <source>
        <dbReference type="Google" id="ProtNLM"/>
    </source>
</evidence>
<dbReference type="InterPro" id="IPR045613">
    <property type="entry name" value="DUF6448"/>
</dbReference>
<keyword evidence="3" id="KW-1185">Reference proteome</keyword>
<dbReference type="Proteomes" id="UP000030003">
    <property type="component" value="Unassembled WGS sequence"/>
</dbReference>
<dbReference type="eggNOG" id="ENOG5031KIR">
    <property type="taxonomic scope" value="Bacteria"/>
</dbReference>
<evidence type="ECO:0000313" key="3">
    <source>
        <dbReference type="Proteomes" id="UP000030003"/>
    </source>
</evidence>
<dbReference type="OrthoDB" id="2168082at2"/>
<keyword evidence="1" id="KW-0732">Signal</keyword>
<organism evidence="2 3">
    <name type="scientific">Lysobacter defluvii IMMIB APB-9 = DSM 18482</name>
    <dbReference type="NCBI Taxonomy" id="1385515"/>
    <lineage>
        <taxon>Bacteria</taxon>
        <taxon>Pseudomonadati</taxon>
        <taxon>Pseudomonadota</taxon>
        <taxon>Gammaproteobacteria</taxon>
        <taxon>Lysobacterales</taxon>
        <taxon>Lysobacteraceae</taxon>
        <taxon>Novilysobacter</taxon>
    </lineage>
</organism>
<comment type="caution">
    <text evidence="2">The sequence shown here is derived from an EMBL/GenBank/DDBJ whole genome shotgun (WGS) entry which is preliminary data.</text>
</comment>
<dbReference type="Pfam" id="PF20046">
    <property type="entry name" value="DUF6448"/>
    <property type="match status" value="1"/>
</dbReference>
<reference evidence="2 3" key="1">
    <citation type="submission" date="2013-08" db="EMBL/GenBank/DDBJ databases">
        <title>Genomic analysis of Lysobacter defluvii.</title>
        <authorList>
            <person name="Wang Q."/>
            <person name="Wang G."/>
        </authorList>
    </citation>
    <scope>NUCLEOTIDE SEQUENCE [LARGE SCALE GENOMIC DNA]</scope>
    <source>
        <strain evidence="2 3">IMMIB APB-9</strain>
    </source>
</reference>
<sequence length="204" mass="21740">MQKQTRAPRIRTLVLAGALAFALAGPAMAHCDSLDGPVIADARTALAQRDVTPVLKWIPAADEAEVRSAFDMALAVRGESTNAKTVADNYFYETLVRVHRASEGAGFTGIKPLGSTDPSIAAADRALDSGDVDTLADQLAAGIRDQLSGRFATAYERRQVADQSVEQGRAYVDSYVQFTHFVEAVDKLLADGISHTHGESAEGH</sequence>
<feature type="chain" id="PRO_5001973462" description="Chorismate mutase" evidence="1">
    <location>
        <begin position="30"/>
        <end position="204"/>
    </location>
</feature>
<evidence type="ECO:0000313" key="2">
    <source>
        <dbReference type="EMBL" id="KGO99739.1"/>
    </source>
</evidence>
<dbReference type="AlphaFoldDB" id="A0A0A0MB28"/>
<gene>
    <name evidence="2" type="ORF">N791_07755</name>
</gene>
<feature type="signal peptide" evidence="1">
    <location>
        <begin position="1"/>
        <end position="29"/>
    </location>
</feature>
<proteinExistence type="predicted"/>
<dbReference type="STRING" id="1385515.GCA_000423325_00313"/>